<keyword evidence="3" id="KW-1185">Reference proteome</keyword>
<evidence type="ECO:0000256" key="1">
    <source>
        <dbReference type="ARBA" id="ARBA00006274"/>
    </source>
</evidence>
<reference evidence="4" key="1">
    <citation type="submission" date="2025-08" db="UniProtKB">
        <authorList>
            <consortium name="RefSeq"/>
        </authorList>
    </citation>
    <scope>IDENTIFICATION</scope>
    <source>
        <tissue evidence="4">Gonads</tissue>
    </source>
</reference>
<dbReference type="OrthoDB" id="6276598at2759"/>
<accession>A0A1S3IZ49</accession>
<evidence type="ECO:0000313" key="4">
    <source>
        <dbReference type="RefSeq" id="XP_013402824.1"/>
    </source>
</evidence>
<dbReference type="SUPFAM" id="SSF53639">
    <property type="entry name" value="AraD/HMP-PK domain-like"/>
    <property type="match status" value="1"/>
</dbReference>
<protein>
    <submittedName>
        <fullName evidence="4">Uncharacterized protein LOC106168341</fullName>
    </submittedName>
</protein>
<name>A0A1S3IZ49_LINAN</name>
<dbReference type="SMART" id="SM01007">
    <property type="entry name" value="Aldolase_II"/>
    <property type="match status" value="1"/>
</dbReference>
<proteinExistence type="inferred from homology"/>
<dbReference type="RefSeq" id="XP_013402824.1">
    <property type="nucleotide sequence ID" value="XM_013547370.1"/>
</dbReference>
<dbReference type="AlphaFoldDB" id="A0A1S3IZ49"/>
<dbReference type="PANTHER" id="PTHR10672:SF21">
    <property type="entry name" value="CLASS II ALDOLASE_ADDUCIN N-TERMINAL DOMAIN-CONTAINING PROTEIN"/>
    <property type="match status" value="1"/>
</dbReference>
<dbReference type="Pfam" id="PF00596">
    <property type="entry name" value="Aldolase_II"/>
    <property type="match status" value="1"/>
</dbReference>
<dbReference type="STRING" id="7574.A0A1S3IZ49"/>
<dbReference type="GO" id="GO:0051015">
    <property type="term" value="F:actin filament binding"/>
    <property type="evidence" value="ECO:0007669"/>
    <property type="project" value="TreeGrafter"/>
</dbReference>
<dbReference type="InterPro" id="IPR036409">
    <property type="entry name" value="Aldolase_II/adducin_N_sf"/>
</dbReference>
<dbReference type="PANTHER" id="PTHR10672">
    <property type="entry name" value="ADDUCIN"/>
    <property type="match status" value="1"/>
</dbReference>
<dbReference type="InterPro" id="IPR001303">
    <property type="entry name" value="Aldolase_II/adducin_N"/>
</dbReference>
<evidence type="ECO:0000313" key="3">
    <source>
        <dbReference type="Proteomes" id="UP000085678"/>
    </source>
</evidence>
<dbReference type="Gene3D" id="3.40.225.10">
    <property type="entry name" value="Class II aldolase/adducin N-terminal domain"/>
    <property type="match status" value="1"/>
</dbReference>
<evidence type="ECO:0000259" key="2">
    <source>
        <dbReference type="SMART" id="SM01007"/>
    </source>
</evidence>
<dbReference type="InterPro" id="IPR051017">
    <property type="entry name" value="Aldolase-II_Adducin_sf"/>
</dbReference>
<feature type="domain" description="Class II aldolase/adducin N-terminal" evidence="2">
    <location>
        <begin position="48"/>
        <end position="233"/>
    </location>
</feature>
<dbReference type="GO" id="GO:0005856">
    <property type="term" value="C:cytoskeleton"/>
    <property type="evidence" value="ECO:0007669"/>
    <property type="project" value="TreeGrafter"/>
</dbReference>
<comment type="similarity">
    <text evidence="1">Belongs to the aldolase class II family. Adducin subfamily.</text>
</comment>
<organism evidence="3 4">
    <name type="scientific">Lingula anatina</name>
    <name type="common">Brachiopod</name>
    <name type="synonym">Lingula unguis</name>
    <dbReference type="NCBI Taxonomy" id="7574"/>
    <lineage>
        <taxon>Eukaryota</taxon>
        <taxon>Metazoa</taxon>
        <taxon>Spiralia</taxon>
        <taxon>Lophotrochozoa</taxon>
        <taxon>Brachiopoda</taxon>
        <taxon>Linguliformea</taxon>
        <taxon>Lingulata</taxon>
        <taxon>Lingulida</taxon>
        <taxon>Linguloidea</taxon>
        <taxon>Lingulidae</taxon>
        <taxon>Lingula</taxon>
    </lineage>
</organism>
<sequence length="285" mass="31709">MFLQKMSPILLKTSPVSWNFGKRCLQSSTTLSPAYVASAQAANRRARVALAAAYRGLDKLGLNEGVCNHLTLRAPAANGEGEVLLLIPYGLHWSEVTASSLLGLNEKNKVVEGDGPAEISAASIHRGIHNARSKDISCVMHTHMPYATALAVLQDPTLRMCHQNCLRFYDNIAYDTDYQGLAEDVCEGDRMARALGKNDAMIMRSHGVMVVGPTVARAFDTMYYLERACQIQVMAMWTGKPLVEIEEEMCKKSKAVMDRLNDEYARAFFDSLLRRLRKECPDFEN</sequence>
<dbReference type="InParanoid" id="A0A1S3IZ49"/>
<dbReference type="Proteomes" id="UP000085678">
    <property type="component" value="Unplaced"/>
</dbReference>
<dbReference type="GeneID" id="106168341"/>
<dbReference type="GO" id="GO:0005886">
    <property type="term" value="C:plasma membrane"/>
    <property type="evidence" value="ECO:0007669"/>
    <property type="project" value="UniProtKB-SubCell"/>
</dbReference>
<gene>
    <name evidence="4" type="primary">LOC106168341</name>
</gene>
<dbReference type="KEGG" id="lak:106168341"/>